<dbReference type="GO" id="GO:0003677">
    <property type="term" value="F:DNA binding"/>
    <property type="evidence" value="ECO:0007669"/>
    <property type="project" value="UniProtKB-KW"/>
</dbReference>
<evidence type="ECO:0000256" key="2">
    <source>
        <dbReference type="ARBA" id="ARBA00022747"/>
    </source>
</evidence>
<dbReference type="EMBL" id="JH109152">
    <property type="protein sequence ID" value="EGW23150.1"/>
    <property type="molecule type" value="Genomic_DNA"/>
</dbReference>
<dbReference type="RefSeq" id="WP_006891254.1">
    <property type="nucleotide sequence ID" value="NZ_JH109152.1"/>
</dbReference>
<evidence type="ECO:0000259" key="4">
    <source>
        <dbReference type="Pfam" id="PF01420"/>
    </source>
</evidence>
<dbReference type="STRING" id="697282.Mettu_1991"/>
<keyword evidence="3" id="KW-0238">DNA-binding</keyword>
<sequence length="435" mass="49222">MIEQLAAMPKYEIYKDSGVEWLGEIPEHWEIKRLKFIIAEHSGNGFPVEEQGKHTGELPFYKVSDIGGDSMYISHASNYVNFKTAKKLKWNLIPSGSLITAKIGEALRKNHRKISTSSSIIDNNCIAFEAVSIGVVFNYYLHKVIDFDWFTNPGAVPCISVPKYKSFHIPLPAFTEQTAIAAFLDRKTAQLDQAVAIKEKQITLFKEHKQILIQNAVTRSLNPDAPMRDSGVEWLGKIPAHWAILANRVIFRERVEPGEDGLPLLSVSIHTAVSSEEISEDENIRGRIKIEDKTKYSLVQIGDIAFNMMRAWQGAIGAVKIKGMVSPAYIVAVPNEKIVSSYFEYQYRCPEFIQQMDRYSKGITDFRKRLYWNEFKQLVTVVPPVEEQTAIVTHIETESAKIDQAISIQQQQIDKLKEYKATLINSAVTGKIKVA</sequence>
<dbReference type="Pfam" id="PF01420">
    <property type="entry name" value="Methylase_S"/>
    <property type="match status" value="1"/>
</dbReference>
<evidence type="ECO:0000313" key="6">
    <source>
        <dbReference type="Proteomes" id="UP000004664"/>
    </source>
</evidence>
<name>G3IWU1_METTV</name>
<organism evidence="5 6">
    <name type="scientific">Methylobacter tundripaludum (strain ATCC BAA-1195 / DSM 17260 / SV96)</name>
    <dbReference type="NCBI Taxonomy" id="697282"/>
    <lineage>
        <taxon>Bacteria</taxon>
        <taxon>Pseudomonadati</taxon>
        <taxon>Pseudomonadota</taxon>
        <taxon>Gammaproteobacteria</taxon>
        <taxon>Methylococcales</taxon>
        <taxon>Methylococcaceae</taxon>
        <taxon>Methylobacter</taxon>
    </lineage>
</organism>
<keyword evidence="6" id="KW-1185">Reference proteome</keyword>
<keyword evidence="2" id="KW-0680">Restriction system</keyword>
<dbReference type="InterPro" id="IPR000055">
    <property type="entry name" value="Restrct_endonuc_typeI_TRD"/>
</dbReference>
<evidence type="ECO:0000313" key="5">
    <source>
        <dbReference type="EMBL" id="EGW23150.1"/>
    </source>
</evidence>
<protein>
    <submittedName>
        <fullName evidence="5">Restriction modification system DNA specificity domain protein</fullName>
    </submittedName>
</protein>
<accession>G3IWU1</accession>
<feature type="domain" description="Type I restriction modification DNA specificity" evidence="4">
    <location>
        <begin position="26"/>
        <end position="189"/>
    </location>
</feature>
<dbReference type="AlphaFoldDB" id="G3IWU1"/>
<dbReference type="GO" id="GO:0009307">
    <property type="term" value="P:DNA restriction-modification system"/>
    <property type="evidence" value="ECO:0007669"/>
    <property type="project" value="UniProtKB-KW"/>
</dbReference>
<dbReference type="SUPFAM" id="SSF116734">
    <property type="entry name" value="DNA methylase specificity domain"/>
    <property type="match status" value="2"/>
</dbReference>
<dbReference type="HOGENOM" id="CLU_021095_1_2_6"/>
<evidence type="ECO:0000256" key="3">
    <source>
        <dbReference type="ARBA" id="ARBA00023125"/>
    </source>
</evidence>
<dbReference type="InterPro" id="IPR051212">
    <property type="entry name" value="Type-I_RE_S_subunit"/>
</dbReference>
<dbReference type="PANTHER" id="PTHR43140:SF1">
    <property type="entry name" value="TYPE I RESTRICTION ENZYME ECOKI SPECIFICITY SUBUNIT"/>
    <property type="match status" value="1"/>
</dbReference>
<dbReference type="Gene3D" id="1.10.287.1120">
    <property type="entry name" value="Bipartite methylase S protein"/>
    <property type="match status" value="1"/>
</dbReference>
<dbReference type="Proteomes" id="UP000004664">
    <property type="component" value="Unassembled WGS sequence"/>
</dbReference>
<evidence type="ECO:0000256" key="1">
    <source>
        <dbReference type="ARBA" id="ARBA00010923"/>
    </source>
</evidence>
<proteinExistence type="inferred from homology"/>
<dbReference type="Gene3D" id="3.90.220.20">
    <property type="entry name" value="DNA methylase specificity domains"/>
    <property type="match status" value="2"/>
</dbReference>
<gene>
    <name evidence="5" type="ORF">Mettu_1991</name>
</gene>
<dbReference type="eggNOG" id="COG0732">
    <property type="taxonomic scope" value="Bacteria"/>
</dbReference>
<dbReference type="PANTHER" id="PTHR43140">
    <property type="entry name" value="TYPE-1 RESTRICTION ENZYME ECOKI SPECIFICITY PROTEIN"/>
    <property type="match status" value="1"/>
</dbReference>
<dbReference type="InterPro" id="IPR044946">
    <property type="entry name" value="Restrct_endonuc_typeI_TRD_sf"/>
</dbReference>
<reference evidence="5 6" key="1">
    <citation type="submission" date="2011-06" db="EMBL/GenBank/DDBJ databases">
        <title>Genomic sequence of Methylobacter tundripaludum SV96.</title>
        <authorList>
            <consortium name="US DOE Joint Genome Institute"/>
            <person name="Lucas S."/>
            <person name="Han J."/>
            <person name="Lapidus A."/>
            <person name="Cheng J.-F."/>
            <person name="Goodwin L."/>
            <person name="Pitluck S."/>
            <person name="Held B."/>
            <person name="Detter J.C."/>
            <person name="Han C."/>
            <person name="Tapia R."/>
            <person name="Land M."/>
            <person name="Hauser L."/>
            <person name="Kyrpides N."/>
            <person name="Ivanova N."/>
            <person name="Ovchinnikova G."/>
            <person name="Pagani I."/>
            <person name="Klotz M.G."/>
            <person name="Dispirito A.A."/>
            <person name="Murrell J.C."/>
            <person name="Dunfield P."/>
            <person name="Kalyuzhnaya M.G."/>
            <person name="Svenning M."/>
            <person name="Trotsenko Y.A."/>
            <person name="Stein L.Y."/>
            <person name="Woyke T."/>
        </authorList>
    </citation>
    <scope>NUCLEOTIDE SEQUENCE [LARGE SCALE GENOMIC DNA]</scope>
    <source>
        <strain evidence="6">ATCC BAA-1195 / DSM 17260 / SV96</strain>
    </source>
</reference>
<comment type="similarity">
    <text evidence="1">Belongs to the type-I restriction system S methylase family.</text>
</comment>